<dbReference type="PANTHER" id="PTHR43774:SF1">
    <property type="entry name" value="PEPTIDE METHIONINE SULFOXIDE REDUCTASE MSRA 2"/>
    <property type="match status" value="1"/>
</dbReference>
<dbReference type="EC" id="1.8.4.11" evidence="4"/>
<protein>
    <recommendedName>
        <fullName evidence="4">Peptide methionine sulfoxide reductase MsrA</fullName>
        <shortName evidence="4">Protein-methionine-S-oxide reductase</shortName>
        <ecNumber evidence="4">1.8.4.11</ecNumber>
    </recommendedName>
    <alternativeName>
        <fullName evidence="4">Peptide-methionine (S)-S-oxide reductase</fullName>
        <shortName evidence="4">Peptide Met(O) reductase</shortName>
    </alternativeName>
</protein>
<evidence type="ECO:0000256" key="2">
    <source>
        <dbReference type="ARBA" id="ARBA00047806"/>
    </source>
</evidence>
<sequence>MRRPRLAVALAVLLLPLASSCSSPSTDAARTSDPITKQPKVALARHVDPPIDAATLEANGGVAYFAGGCFWGVEHFMEQIDGVLRVESGYMGGHLENPSYADVSSETTGHLETVRVYFDPARVSYGAVAKRFFEIHDPTQANGQGPDIGSEYLSAVFVTDPAQREAAQALIQRLEARGYDVVTKIEPAASFWLAEDYHQNYYVNHNKQPYCHTPVNRFGDSP</sequence>
<evidence type="ECO:0000313" key="7">
    <source>
        <dbReference type="EMBL" id="KIG19487.1"/>
    </source>
</evidence>
<evidence type="ECO:0000259" key="6">
    <source>
        <dbReference type="Pfam" id="PF01625"/>
    </source>
</evidence>
<dbReference type="InterPro" id="IPR002569">
    <property type="entry name" value="Met_Sox_Rdtase_MsrA_dom"/>
</dbReference>
<feature type="signal peptide" evidence="5">
    <location>
        <begin position="1"/>
        <end position="28"/>
    </location>
</feature>
<dbReference type="SUPFAM" id="SSF55068">
    <property type="entry name" value="Peptide methionine sulfoxide reductase"/>
    <property type="match status" value="1"/>
</dbReference>
<reference evidence="7 8" key="1">
    <citation type="submission" date="2014-12" db="EMBL/GenBank/DDBJ databases">
        <title>Genome assembly of Enhygromyxa salina DSM 15201.</title>
        <authorList>
            <person name="Sharma G."/>
            <person name="Subramanian S."/>
        </authorList>
    </citation>
    <scope>NUCLEOTIDE SEQUENCE [LARGE SCALE GENOMIC DNA]</scope>
    <source>
        <strain evidence="7 8">DSM 15201</strain>
    </source>
</reference>
<accession>A0A0C2DIJ2</accession>
<evidence type="ECO:0000256" key="5">
    <source>
        <dbReference type="SAM" id="SignalP"/>
    </source>
</evidence>
<dbReference type="InterPro" id="IPR036509">
    <property type="entry name" value="Met_Sox_Rdtase_MsrA_sf"/>
</dbReference>
<dbReference type="PANTHER" id="PTHR43774">
    <property type="entry name" value="PEPTIDE METHIONINE SULFOXIDE REDUCTASE"/>
    <property type="match status" value="1"/>
</dbReference>
<dbReference type="PROSITE" id="PS51257">
    <property type="entry name" value="PROKAR_LIPOPROTEIN"/>
    <property type="match status" value="1"/>
</dbReference>
<evidence type="ECO:0000313" key="8">
    <source>
        <dbReference type="Proteomes" id="UP000031599"/>
    </source>
</evidence>
<dbReference type="NCBIfam" id="TIGR00401">
    <property type="entry name" value="msrA"/>
    <property type="match status" value="1"/>
</dbReference>
<gene>
    <name evidence="4" type="primary">msrA</name>
    <name evidence="7" type="ORF">DB30_02768</name>
</gene>
<feature type="domain" description="Peptide methionine sulphoxide reductase MsrA" evidence="6">
    <location>
        <begin position="63"/>
        <end position="212"/>
    </location>
</feature>
<keyword evidence="5" id="KW-0732">Signal</keyword>
<name>A0A0C2DIJ2_9BACT</name>
<evidence type="ECO:0000256" key="3">
    <source>
        <dbReference type="ARBA" id="ARBA00048782"/>
    </source>
</evidence>
<comment type="caution">
    <text evidence="7">The sequence shown here is derived from an EMBL/GenBank/DDBJ whole genome shotgun (WGS) entry which is preliminary data.</text>
</comment>
<evidence type="ECO:0000256" key="4">
    <source>
        <dbReference type="HAMAP-Rule" id="MF_01401"/>
    </source>
</evidence>
<dbReference type="RefSeq" id="WP_146657816.1">
    <property type="nucleotide sequence ID" value="NZ_JMCC02000002.1"/>
</dbReference>
<dbReference type="HAMAP" id="MF_01401">
    <property type="entry name" value="MsrA"/>
    <property type="match status" value="1"/>
</dbReference>
<dbReference type="GO" id="GO:0033744">
    <property type="term" value="F:L-methionine:thioredoxin-disulfide S-oxidoreductase activity"/>
    <property type="evidence" value="ECO:0007669"/>
    <property type="project" value="RHEA"/>
</dbReference>
<dbReference type="Proteomes" id="UP000031599">
    <property type="component" value="Unassembled WGS sequence"/>
</dbReference>
<proteinExistence type="inferred from homology"/>
<comment type="catalytic activity">
    <reaction evidence="3 4">
        <text>[thioredoxin]-disulfide + L-methionine + H2O = L-methionine (S)-S-oxide + [thioredoxin]-dithiol</text>
        <dbReference type="Rhea" id="RHEA:19993"/>
        <dbReference type="Rhea" id="RHEA-COMP:10698"/>
        <dbReference type="Rhea" id="RHEA-COMP:10700"/>
        <dbReference type="ChEBI" id="CHEBI:15377"/>
        <dbReference type="ChEBI" id="CHEBI:29950"/>
        <dbReference type="ChEBI" id="CHEBI:50058"/>
        <dbReference type="ChEBI" id="CHEBI:57844"/>
        <dbReference type="ChEBI" id="CHEBI:58772"/>
        <dbReference type="EC" id="1.8.4.11"/>
    </reaction>
</comment>
<dbReference type="GO" id="GO:0008113">
    <property type="term" value="F:peptide-methionine (S)-S-oxide reductase activity"/>
    <property type="evidence" value="ECO:0007669"/>
    <property type="project" value="UniProtKB-UniRule"/>
</dbReference>
<feature type="active site" evidence="4">
    <location>
        <position position="69"/>
    </location>
</feature>
<organism evidence="7 8">
    <name type="scientific">Enhygromyxa salina</name>
    <dbReference type="NCBI Taxonomy" id="215803"/>
    <lineage>
        <taxon>Bacteria</taxon>
        <taxon>Pseudomonadati</taxon>
        <taxon>Myxococcota</taxon>
        <taxon>Polyangia</taxon>
        <taxon>Nannocystales</taxon>
        <taxon>Nannocystaceae</taxon>
        <taxon>Enhygromyxa</taxon>
    </lineage>
</organism>
<comment type="function">
    <text evidence="4">Has an important function as a repair enzyme for proteins that have been inactivated by oxidation. Catalyzes the reversible oxidation-reduction of methionine sulfoxide in proteins to methionine.</text>
</comment>
<evidence type="ECO:0000256" key="1">
    <source>
        <dbReference type="ARBA" id="ARBA00023002"/>
    </source>
</evidence>
<feature type="chain" id="PRO_5002164286" description="Peptide methionine sulfoxide reductase MsrA" evidence="5">
    <location>
        <begin position="29"/>
        <end position="222"/>
    </location>
</feature>
<dbReference type="AlphaFoldDB" id="A0A0C2DIJ2"/>
<comment type="catalytic activity">
    <reaction evidence="2 4">
        <text>L-methionyl-[protein] + [thioredoxin]-disulfide + H2O = L-methionyl-(S)-S-oxide-[protein] + [thioredoxin]-dithiol</text>
        <dbReference type="Rhea" id="RHEA:14217"/>
        <dbReference type="Rhea" id="RHEA-COMP:10698"/>
        <dbReference type="Rhea" id="RHEA-COMP:10700"/>
        <dbReference type="Rhea" id="RHEA-COMP:12313"/>
        <dbReference type="Rhea" id="RHEA-COMP:12315"/>
        <dbReference type="ChEBI" id="CHEBI:15377"/>
        <dbReference type="ChEBI" id="CHEBI:16044"/>
        <dbReference type="ChEBI" id="CHEBI:29950"/>
        <dbReference type="ChEBI" id="CHEBI:44120"/>
        <dbReference type="ChEBI" id="CHEBI:50058"/>
        <dbReference type="EC" id="1.8.4.11"/>
    </reaction>
</comment>
<comment type="similarity">
    <text evidence="4">Belongs to the MsrA Met sulfoxide reductase family.</text>
</comment>
<dbReference type="Pfam" id="PF01625">
    <property type="entry name" value="PMSR"/>
    <property type="match status" value="1"/>
</dbReference>
<dbReference type="Gene3D" id="3.30.1060.10">
    <property type="entry name" value="Peptide methionine sulphoxide reductase MsrA"/>
    <property type="match status" value="1"/>
</dbReference>
<dbReference type="EMBL" id="JMCC02000002">
    <property type="protein sequence ID" value="KIG19487.1"/>
    <property type="molecule type" value="Genomic_DNA"/>
</dbReference>
<keyword evidence="1 4" id="KW-0560">Oxidoreductase</keyword>